<keyword evidence="3" id="KW-0808">Transferase</keyword>
<dbReference type="EMBL" id="JAXOVC010000001">
    <property type="protein sequence ID" value="KAK4506597.1"/>
    <property type="molecule type" value="Genomic_DNA"/>
</dbReference>
<feature type="active site" description="Glycyl thioester intermediate" evidence="5">
    <location>
        <position position="650"/>
    </location>
</feature>
<keyword evidence="8" id="KW-1185">Reference proteome</keyword>
<protein>
    <recommendedName>
        <fullName evidence="2">HECT-type E3 ubiquitin transferase</fullName>
        <ecNumber evidence="2">2.3.2.26</ecNumber>
    </recommendedName>
</protein>
<dbReference type="Gene3D" id="3.30.2160.10">
    <property type="entry name" value="Hect, E3 ligase catalytic domain"/>
    <property type="match status" value="2"/>
</dbReference>
<dbReference type="PANTHER" id="PTHR45700">
    <property type="entry name" value="UBIQUITIN-PROTEIN LIGASE E3C"/>
    <property type="match status" value="1"/>
</dbReference>
<evidence type="ECO:0000313" key="8">
    <source>
        <dbReference type="Proteomes" id="UP001305779"/>
    </source>
</evidence>
<name>A0ABR0EYH9_ZASCE</name>
<reference evidence="7 8" key="1">
    <citation type="journal article" date="2023" name="G3 (Bethesda)">
        <title>A chromosome-level genome assembly of Zasmidium syzygii isolated from banana leaves.</title>
        <authorList>
            <person name="van Westerhoven A.C."/>
            <person name="Mehrabi R."/>
            <person name="Talebi R."/>
            <person name="Steentjes M.B.F."/>
            <person name="Corcolon B."/>
            <person name="Chong P.A."/>
            <person name="Kema G.H.J."/>
            <person name="Seidl M.F."/>
        </authorList>
    </citation>
    <scope>NUCLEOTIDE SEQUENCE [LARGE SCALE GENOMIC DNA]</scope>
    <source>
        <strain evidence="7 8">P124</strain>
    </source>
</reference>
<proteinExistence type="predicted"/>
<dbReference type="Pfam" id="PF00632">
    <property type="entry name" value="HECT"/>
    <property type="match status" value="1"/>
</dbReference>
<dbReference type="InterPro" id="IPR044611">
    <property type="entry name" value="E3A/B/C-like"/>
</dbReference>
<dbReference type="InterPro" id="IPR042556">
    <property type="entry name" value="AZUL_sf"/>
</dbReference>
<sequence>MASAAMLNTRDGSDLTRGMREVPQLITRYINQLIYGCGNVDCKEVLCRTGIRNTSNGKPVRVHTPRSARTVAISMCAGPNPRSHLCPHVEEGSWNKTGLVQSAERPGDPSALDQQLSDTRSFKLLQNPATFCIHDKELQAQHDKVSRLLEAAQRHPSIQTKGFLSNAELVDGLVPCAEWLLAKLPLHRPVQFMPVNDLISKGFAYPTKNGTIPAGDDFNERLTILDTIHHKPYLRLLGRIVQVVAARQAVELSEANSEIEKSINLMRRYDDFPDDHLLSEQHKHSLKHYLVLYVSRGNVLQDAFDQLWQRRKNELKRPLRVRLGEIEEHEVGHDLGGVQIEFFNLVCKKAFAVEAQMFITDEQTGISYFRPGSLQPLHMFELLGTLLALAIYNGITLPISLPRAYYRILAGLPSPASARHAIEEINDGWPVLARSLQNVLDDDIPGLEISYPFEANGIHMQTLLPIGHYSKDPVRQRIPLLVTSAIPEVAIKDISEQLPGWNLRRVPFEPKEVTPDNKESYIKGYVLHASYCSATPQWQAFERGFWDSKLIEKRHLRLFSPSQLKTLVEGTSHLDITFLRSVTQYDGYGANDMYIHRFWRIVLSWPEVKQKQLLKFVTAAERIPITGGLTFIIKRYDSENSERLPTSSTCFGTLMLPMYRNERVLEQKLSLALKYGSEGFGTG</sequence>
<dbReference type="Pfam" id="PF16558">
    <property type="entry name" value="AZUL"/>
    <property type="match status" value="1"/>
</dbReference>
<dbReference type="PROSITE" id="PS50237">
    <property type="entry name" value="HECT"/>
    <property type="match status" value="1"/>
</dbReference>
<dbReference type="Gene3D" id="3.30.2410.10">
    <property type="entry name" value="Hect, E3 ligase catalytic domain"/>
    <property type="match status" value="1"/>
</dbReference>
<dbReference type="InterPro" id="IPR032353">
    <property type="entry name" value="AZUL"/>
</dbReference>
<evidence type="ECO:0000313" key="7">
    <source>
        <dbReference type="EMBL" id="KAK4506597.1"/>
    </source>
</evidence>
<evidence type="ECO:0000256" key="1">
    <source>
        <dbReference type="ARBA" id="ARBA00000885"/>
    </source>
</evidence>
<dbReference type="SUPFAM" id="SSF56204">
    <property type="entry name" value="Hect, E3 ligase catalytic domain"/>
    <property type="match status" value="1"/>
</dbReference>
<comment type="caution">
    <text evidence="7">The sequence shown here is derived from an EMBL/GenBank/DDBJ whole genome shotgun (WGS) entry which is preliminary data.</text>
</comment>
<organism evidence="7 8">
    <name type="scientific">Zasmidium cellare</name>
    <name type="common">Wine cellar mold</name>
    <name type="synonym">Racodium cellare</name>
    <dbReference type="NCBI Taxonomy" id="395010"/>
    <lineage>
        <taxon>Eukaryota</taxon>
        <taxon>Fungi</taxon>
        <taxon>Dikarya</taxon>
        <taxon>Ascomycota</taxon>
        <taxon>Pezizomycotina</taxon>
        <taxon>Dothideomycetes</taxon>
        <taxon>Dothideomycetidae</taxon>
        <taxon>Mycosphaerellales</taxon>
        <taxon>Mycosphaerellaceae</taxon>
        <taxon>Zasmidium</taxon>
    </lineage>
</organism>
<evidence type="ECO:0000256" key="2">
    <source>
        <dbReference type="ARBA" id="ARBA00012485"/>
    </source>
</evidence>
<keyword evidence="4 5" id="KW-0833">Ubl conjugation pathway</keyword>
<dbReference type="Gene3D" id="3.90.1750.10">
    <property type="entry name" value="Hect, E3 ligase catalytic domains"/>
    <property type="match status" value="2"/>
</dbReference>
<evidence type="ECO:0000256" key="5">
    <source>
        <dbReference type="PROSITE-ProRule" id="PRU00104"/>
    </source>
</evidence>
<dbReference type="SMART" id="SM00119">
    <property type="entry name" value="HECTc"/>
    <property type="match status" value="1"/>
</dbReference>
<feature type="domain" description="HECT" evidence="6">
    <location>
        <begin position="311"/>
        <end position="683"/>
    </location>
</feature>
<evidence type="ECO:0000256" key="4">
    <source>
        <dbReference type="ARBA" id="ARBA00022786"/>
    </source>
</evidence>
<evidence type="ECO:0000256" key="3">
    <source>
        <dbReference type="ARBA" id="ARBA00022679"/>
    </source>
</evidence>
<dbReference type="Gene3D" id="6.10.130.10">
    <property type="entry name" value="Ubiquitin-protein ligase E3A, N-terminal zinc-binding domain (AZUL)"/>
    <property type="match status" value="1"/>
</dbReference>
<dbReference type="PANTHER" id="PTHR45700:SF8">
    <property type="entry name" value="HECT-TYPE E3 UBIQUITIN TRANSFERASE"/>
    <property type="match status" value="1"/>
</dbReference>
<evidence type="ECO:0000259" key="6">
    <source>
        <dbReference type="PROSITE" id="PS50237"/>
    </source>
</evidence>
<dbReference type="Proteomes" id="UP001305779">
    <property type="component" value="Unassembled WGS sequence"/>
</dbReference>
<gene>
    <name evidence="7" type="ORF">PRZ48_000329</name>
</gene>
<accession>A0ABR0EYH9</accession>
<dbReference type="InterPro" id="IPR000569">
    <property type="entry name" value="HECT_dom"/>
</dbReference>
<comment type="catalytic activity">
    <reaction evidence="1">
        <text>S-ubiquitinyl-[E2 ubiquitin-conjugating enzyme]-L-cysteine + [acceptor protein]-L-lysine = [E2 ubiquitin-conjugating enzyme]-L-cysteine + N(6)-ubiquitinyl-[acceptor protein]-L-lysine.</text>
        <dbReference type="EC" id="2.3.2.26"/>
    </reaction>
</comment>
<dbReference type="InterPro" id="IPR035983">
    <property type="entry name" value="Hect_E3_ubiquitin_ligase"/>
</dbReference>
<dbReference type="EC" id="2.3.2.26" evidence="2"/>